<organism evidence="1">
    <name type="scientific">Streptomyces sp. NBC_00003</name>
    <dbReference type="NCBI Taxonomy" id="2903608"/>
    <lineage>
        <taxon>Bacteria</taxon>
        <taxon>Bacillati</taxon>
        <taxon>Actinomycetota</taxon>
        <taxon>Actinomycetes</taxon>
        <taxon>Kitasatosporales</taxon>
        <taxon>Streptomycetaceae</taxon>
        <taxon>Streptomyces</taxon>
    </lineage>
</organism>
<sequence>MIPKPTQRQRQARRRRNVAFKAFENAEHTYSIAVLDDLTASVLAAFPTATHLKFQHFPDRSAILHGVWGRADAEITCLQSRTDFASDAHPTFDLDEAEAELRECLAPLESVAWMSVRPDFEPGALFTLDLPPENRALAIAEFVRADYDNASALVLDYGYEQPHLVQVLAGTEDGYKVLAASRHNHPLSTLFNAPTVKAIARLARQLRYVPSAPLHDEFKSHGRSLTVLTLPTA</sequence>
<dbReference type="EMBL" id="CP108318">
    <property type="protein sequence ID" value="WTW63242.1"/>
    <property type="molecule type" value="Genomic_DNA"/>
</dbReference>
<dbReference type="AlphaFoldDB" id="A0AAU2V6X9"/>
<proteinExistence type="predicted"/>
<evidence type="ECO:0000313" key="1">
    <source>
        <dbReference type="EMBL" id="WTW63242.1"/>
    </source>
</evidence>
<reference evidence="1" key="1">
    <citation type="submission" date="2022-10" db="EMBL/GenBank/DDBJ databases">
        <title>The complete genomes of actinobacterial strains from the NBC collection.</title>
        <authorList>
            <person name="Joergensen T.S."/>
            <person name="Alvarez Arevalo M."/>
            <person name="Sterndorff E.B."/>
            <person name="Faurdal D."/>
            <person name="Vuksanovic O."/>
            <person name="Mourched A.-S."/>
            <person name="Charusanti P."/>
            <person name="Shaw S."/>
            <person name="Blin K."/>
            <person name="Weber T."/>
        </authorList>
    </citation>
    <scope>NUCLEOTIDE SEQUENCE</scope>
    <source>
        <strain evidence="1">NBC_00003</strain>
    </source>
</reference>
<protein>
    <submittedName>
        <fullName evidence="1">Uncharacterized protein</fullName>
    </submittedName>
</protein>
<accession>A0AAU2V6X9</accession>
<gene>
    <name evidence="1" type="ORF">OG549_22730</name>
</gene>
<name>A0AAU2V6X9_9ACTN</name>